<organism evidence="3 4">
    <name type="scientific">Spinactinospora alkalitolerans</name>
    <dbReference type="NCBI Taxonomy" id="687207"/>
    <lineage>
        <taxon>Bacteria</taxon>
        <taxon>Bacillati</taxon>
        <taxon>Actinomycetota</taxon>
        <taxon>Actinomycetes</taxon>
        <taxon>Streptosporangiales</taxon>
        <taxon>Nocardiopsidaceae</taxon>
        <taxon>Spinactinospora</taxon>
    </lineage>
</organism>
<evidence type="ECO:0000313" key="3">
    <source>
        <dbReference type="EMBL" id="NYE50584.1"/>
    </source>
</evidence>
<dbReference type="EMBL" id="JACCCC010000001">
    <property type="protein sequence ID" value="NYE50584.1"/>
    <property type="molecule type" value="Genomic_DNA"/>
</dbReference>
<proteinExistence type="predicted"/>
<feature type="compositionally biased region" description="Low complexity" evidence="1">
    <location>
        <begin position="30"/>
        <end position="72"/>
    </location>
</feature>
<keyword evidence="4" id="KW-1185">Reference proteome</keyword>
<dbReference type="Proteomes" id="UP000589036">
    <property type="component" value="Unassembled WGS sequence"/>
</dbReference>
<comment type="caution">
    <text evidence="3">The sequence shown here is derived from an EMBL/GenBank/DDBJ whole genome shotgun (WGS) entry which is preliminary data.</text>
</comment>
<evidence type="ECO:0008006" key="5">
    <source>
        <dbReference type="Google" id="ProtNLM"/>
    </source>
</evidence>
<feature type="signal peptide" evidence="2">
    <location>
        <begin position="1"/>
        <end position="20"/>
    </location>
</feature>
<accession>A0A852U900</accession>
<sequence>MTTTLPHRIAASAAVSGALAAVLCGCAGADGGASPEPASPSSAAGSAAASPAGDGATASPAPEGPSEAAGGTDLDACADADCEVRIEEGDEIPMGGTQGMDRLVVEAADQEQVSFTAYGPGIMMSSSMGAPFDEESALYLNDVAIRVVEAGADHAVVRLSLE</sequence>
<feature type="chain" id="PRO_5039456453" description="Lipoprotein" evidence="2">
    <location>
        <begin position="21"/>
        <end position="162"/>
    </location>
</feature>
<protein>
    <recommendedName>
        <fullName evidence="5">Lipoprotein</fullName>
    </recommendedName>
</protein>
<gene>
    <name evidence="3" type="ORF">HDA32_005704</name>
</gene>
<evidence type="ECO:0000256" key="1">
    <source>
        <dbReference type="SAM" id="MobiDB-lite"/>
    </source>
</evidence>
<feature type="region of interest" description="Disordered" evidence="1">
    <location>
        <begin position="30"/>
        <end position="74"/>
    </location>
</feature>
<keyword evidence="2" id="KW-0732">Signal</keyword>
<dbReference type="RefSeq" id="WP_179646041.1">
    <property type="nucleotide sequence ID" value="NZ_BAAAYY010000044.1"/>
</dbReference>
<evidence type="ECO:0000256" key="2">
    <source>
        <dbReference type="SAM" id="SignalP"/>
    </source>
</evidence>
<name>A0A852U900_9ACTN</name>
<dbReference type="AlphaFoldDB" id="A0A852U900"/>
<evidence type="ECO:0000313" key="4">
    <source>
        <dbReference type="Proteomes" id="UP000589036"/>
    </source>
</evidence>
<reference evidence="3 4" key="1">
    <citation type="submission" date="2020-07" db="EMBL/GenBank/DDBJ databases">
        <title>Sequencing the genomes of 1000 actinobacteria strains.</title>
        <authorList>
            <person name="Klenk H.-P."/>
        </authorList>
    </citation>
    <scope>NUCLEOTIDE SEQUENCE [LARGE SCALE GENOMIC DNA]</scope>
    <source>
        <strain evidence="3 4">CXB654</strain>
    </source>
</reference>